<dbReference type="Pfam" id="PF00732">
    <property type="entry name" value="GMC_oxred_N"/>
    <property type="match status" value="1"/>
</dbReference>
<evidence type="ECO:0000256" key="2">
    <source>
        <dbReference type="PIRSR" id="PIRSR000137-1"/>
    </source>
</evidence>
<reference evidence="7 8" key="1">
    <citation type="journal article" date="2018" name="PLoS Pathog.">
        <title>Evolution of structural diversity of trichothecenes, a family of toxins produced by plant pathogenic and entomopathogenic fungi.</title>
        <authorList>
            <person name="Proctor R.H."/>
            <person name="McCormick S.P."/>
            <person name="Kim H.S."/>
            <person name="Cardoza R.E."/>
            <person name="Stanley A.M."/>
            <person name="Lindo L."/>
            <person name="Kelly A."/>
            <person name="Brown D.W."/>
            <person name="Lee T."/>
            <person name="Vaughan M.M."/>
            <person name="Alexander N.J."/>
            <person name="Busman M."/>
            <person name="Gutierrez S."/>
        </authorList>
    </citation>
    <scope>NUCLEOTIDE SEQUENCE [LARGE SCALE GENOMIC DNA]</scope>
    <source>
        <strain evidence="7 8">IBT 40837</strain>
    </source>
</reference>
<gene>
    <name evidence="7" type="ORF">TARUN_2117</name>
</gene>
<comment type="caution">
    <text evidence="7">The sequence shown here is derived from an EMBL/GenBank/DDBJ whole genome shotgun (WGS) entry which is preliminary data.</text>
</comment>
<dbReference type="OrthoDB" id="269227at2759"/>
<evidence type="ECO:0000256" key="4">
    <source>
        <dbReference type="RuleBase" id="RU003968"/>
    </source>
</evidence>
<dbReference type="PANTHER" id="PTHR11552">
    <property type="entry name" value="GLUCOSE-METHANOL-CHOLINE GMC OXIDOREDUCTASE"/>
    <property type="match status" value="1"/>
</dbReference>
<evidence type="ECO:0000313" key="8">
    <source>
        <dbReference type="Proteomes" id="UP000266272"/>
    </source>
</evidence>
<keyword evidence="3 4" id="KW-0274">FAD</keyword>
<comment type="cofactor">
    <cofactor evidence="3">
        <name>FAD</name>
        <dbReference type="ChEBI" id="CHEBI:57692"/>
    </cofactor>
</comment>
<dbReference type="InterPro" id="IPR007867">
    <property type="entry name" value="GMC_OxRtase_C"/>
</dbReference>
<dbReference type="PROSITE" id="PS00623">
    <property type="entry name" value="GMC_OXRED_1"/>
    <property type="match status" value="1"/>
</dbReference>
<feature type="active site" description="Proton acceptor" evidence="2">
    <location>
        <position position="447"/>
    </location>
</feature>
<dbReference type="GO" id="GO:0050660">
    <property type="term" value="F:flavin adenine dinucleotide binding"/>
    <property type="evidence" value="ECO:0007669"/>
    <property type="project" value="InterPro"/>
</dbReference>
<feature type="active site" description="Proton donor" evidence="2">
    <location>
        <position position="409"/>
    </location>
</feature>
<feature type="binding site" evidence="3">
    <location>
        <position position="219"/>
    </location>
    <ligand>
        <name>FAD</name>
        <dbReference type="ChEBI" id="CHEBI:57692"/>
    </ligand>
</feature>
<dbReference type="STRING" id="490622.A0A395NX90"/>
<dbReference type="PANTHER" id="PTHR11552:SF123">
    <property type="entry name" value="GMC OXIDOREDUCTASE (AFU_ORTHOLOGUE AFUA_2G01770)-RELATED"/>
    <property type="match status" value="1"/>
</dbReference>
<dbReference type="InterPro" id="IPR012132">
    <property type="entry name" value="GMC_OxRdtase"/>
</dbReference>
<evidence type="ECO:0000256" key="3">
    <source>
        <dbReference type="PIRSR" id="PIRSR000137-2"/>
    </source>
</evidence>
<dbReference type="SUPFAM" id="SSF51905">
    <property type="entry name" value="FAD/NAD(P)-binding domain"/>
    <property type="match status" value="1"/>
</dbReference>
<evidence type="ECO:0000259" key="6">
    <source>
        <dbReference type="PROSITE" id="PS00624"/>
    </source>
</evidence>
<dbReference type="AlphaFoldDB" id="A0A395NX90"/>
<dbReference type="PROSITE" id="PS00624">
    <property type="entry name" value="GMC_OXRED_2"/>
    <property type="match status" value="1"/>
</dbReference>
<dbReference type="EMBL" id="PXOA01000125">
    <property type="protein sequence ID" value="RFU80111.1"/>
    <property type="molecule type" value="Genomic_DNA"/>
</dbReference>
<evidence type="ECO:0000259" key="5">
    <source>
        <dbReference type="PROSITE" id="PS00623"/>
    </source>
</evidence>
<organism evidence="7 8">
    <name type="scientific">Trichoderma arundinaceum</name>
    <dbReference type="NCBI Taxonomy" id="490622"/>
    <lineage>
        <taxon>Eukaryota</taxon>
        <taxon>Fungi</taxon>
        <taxon>Dikarya</taxon>
        <taxon>Ascomycota</taxon>
        <taxon>Pezizomycotina</taxon>
        <taxon>Sordariomycetes</taxon>
        <taxon>Hypocreomycetidae</taxon>
        <taxon>Hypocreales</taxon>
        <taxon>Hypocreaceae</taxon>
        <taxon>Trichoderma</taxon>
    </lineage>
</organism>
<sequence>MLWDYILVGGGLSASVLSNRLHALAPTAKILVIEAGANANNDQTIITFNSTNLVGGEYDWKYKTVPQTGLGGRNVSLPQGKALGGGTVINSGTWTRGDRYDFDLWGSLVGDQRWSYHGLLPYFKATEAAPSGVTPNQHGKNGPLIVQSVISTNREFPLRSKALESWTSLGVDWLPFGDANAGDPKGVGDYFQNRNREKREISSAVFPQNGVTVVTETMVSKVLLNTHAGKPQATGVRLVNGTEIRGREIILSAGAIRTPQLLMLSGIGPREELQKHQIPVIVESPEVGKNLADHGFFGTLWHVKDPSSGNAIGSNNPLFKEPQYSWGPAVDFTVSVSVDDKVGLAQAIERDEEGIKLVVAFAGSNATVIGRDILDGEVGAEGFSEVLTPESSDEYITARISAGLATSFHPMGTAAMGRVTDTSLRVYGVSGLRVVDASVFPVVISAHLQVAIYGLAYQGADIISADFK</sequence>
<dbReference type="PIRSF" id="PIRSF000137">
    <property type="entry name" value="Alcohol_oxidase"/>
    <property type="match status" value="1"/>
</dbReference>
<feature type="domain" description="Glucose-methanol-choline oxidoreductase N-terminal" evidence="6">
    <location>
        <begin position="254"/>
        <end position="268"/>
    </location>
</feature>
<dbReference type="GO" id="GO:0016614">
    <property type="term" value="F:oxidoreductase activity, acting on CH-OH group of donors"/>
    <property type="evidence" value="ECO:0007669"/>
    <property type="project" value="InterPro"/>
</dbReference>
<name>A0A395NX90_TRIAR</name>
<dbReference type="InterPro" id="IPR036188">
    <property type="entry name" value="FAD/NAD-bd_sf"/>
</dbReference>
<feature type="domain" description="Glucose-methanol-choline oxidoreductase N-terminal" evidence="5">
    <location>
        <begin position="80"/>
        <end position="103"/>
    </location>
</feature>
<dbReference type="Proteomes" id="UP000266272">
    <property type="component" value="Unassembled WGS sequence"/>
</dbReference>
<keyword evidence="8" id="KW-1185">Reference proteome</keyword>
<evidence type="ECO:0000313" key="7">
    <source>
        <dbReference type="EMBL" id="RFU80111.1"/>
    </source>
</evidence>
<dbReference type="InterPro" id="IPR000172">
    <property type="entry name" value="GMC_OxRdtase_N"/>
</dbReference>
<dbReference type="Pfam" id="PF05199">
    <property type="entry name" value="GMC_oxred_C"/>
    <property type="match status" value="1"/>
</dbReference>
<protein>
    <submittedName>
        <fullName evidence="7">Glucose dehydrogenase</fullName>
    </submittedName>
</protein>
<dbReference type="Gene3D" id="3.50.50.60">
    <property type="entry name" value="FAD/NAD(P)-binding domain"/>
    <property type="match status" value="3"/>
</dbReference>
<comment type="similarity">
    <text evidence="1 4">Belongs to the GMC oxidoreductase family.</text>
</comment>
<accession>A0A395NX90</accession>
<evidence type="ECO:0000256" key="1">
    <source>
        <dbReference type="ARBA" id="ARBA00010790"/>
    </source>
</evidence>
<keyword evidence="4" id="KW-0285">Flavoprotein</keyword>
<proteinExistence type="inferred from homology"/>